<dbReference type="CTD" id="36373292"/>
<feature type="binding site" evidence="12">
    <location>
        <begin position="41"/>
        <end position="45"/>
    </location>
    <ligand>
        <name>substrate</name>
    </ligand>
</feature>
<dbReference type="InterPro" id="IPR011877">
    <property type="entry name" value="Ribokinase"/>
</dbReference>
<dbReference type="GO" id="GO:0005737">
    <property type="term" value="C:cytoplasm"/>
    <property type="evidence" value="ECO:0007669"/>
    <property type="project" value="UniProtKB-SubCell"/>
</dbReference>
<evidence type="ECO:0000313" key="15">
    <source>
        <dbReference type="Proteomes" id="UP000035682"/>
    </source>
</evidence>
<evidence type="ECO:0000256" key="5">
    <source>
        <dbReference type="ARBA" id="ARBA00022723"/>
    </source>
</evidence>
<dbReference type="EMBL" id="LN609405">
    <property type="protein sequence ID" value="CEF60925.1"/>
    <property type="molecule type" value="Genomic_DNA"/>
</dbReference>
<evidence type="ECO:0000256" key="2">
    <source>
        <dbReference type="ARBA" id="ARBA00012035"/>
    </source>
</evidence>
<feature type="binding site" evidence="12">
    <location>
        <position position="292"/>
    </location>
    <ligand>
        <name>K(+)</name>
        <dbReference type="ChEBI" id="CHEBI:29103"/>
    </ligand>
</feature>
<keyword evidence="12" id="KW-0963">Cytoplasm</keyword>
<dbReference type="Pfam" id="PF00294">
    <property type="entry name" value="PfkB"/>
    <property type="match status" value="1"/>
</dbReference>
<reference evidence="16" key="3">
    <citation type="submission" date="2020-12" db="UniProtKB">
        <authorList>
            <consortium name="WormBaseParasite"/>
        </authorList>
    </citation>
    <scope>IDENTIFICATION</scope>
</reference>
<feature type="binding site" evidence="12">
    <location>
        <begin position="257"/>
        <end position="258"/>
    </location>
    <ligand>
        <name>ATP</name>
        <dbReference type="ChEBI" id="CHEBI:30616"/>
    </ligand>
</feature>
<comment type="function">
    <text evidence="12">Catalyzes the phosphorylation of ribose at O-5 in a reaction requiring ATP and magnesium. The resulting D-ribose-5-phosphate can then be used either for sythesis of nucleotides, histidine, and tryptophan, or as a component of the pentose phosphate pathway.</text>
</comment>
<dbReference type="PRINTS" id="PR00990">
    <property type="entry name" value="RIBOKINASE"/>
</dbReference>
<organism evidence="14">
    <name type="scientific">Strongyloides ratti</name>
    <name type="common">Parasitic roundworm</name>
    <dbReference type="NCBI Taxonomy" id="34506"/>
    <lineage>
        <taxon>Eukaryota</taxon>
        <taxon>Metazoa</taxon>
        <taxon>Ecdysozoa</taxon>
        <taxon>Nematoda</taxon>
        <taxon>Chromadorea</taxon>
        <taxon>Rhabditida</taxon>
        <taxon>Tylenchina</taxon>
        <taxon>Panagrolaimomorpha</taxon>
        <taxon>Strongyloidoidea</taxon>
        <taxon>Strongyloididae</taxon>
        <taxon>Strongyloides</taxon>
    </lineage>
</organism>
<dbReference type="PANTHER" id="PTHR10584:SF166">
    <property type="entry name" value="RIBOKINASE"/>
    <property type="match status" value="1"/>
</dbReference>
<feature type="binding site" evidence="12">
    <location>
        <position position="254"/>
    </location>
    <ligand>
        <name>K(+)</name>
        <dbReference type="ChEBI" id="CHEBI:29103"/>
    </ligand>
</feature>
<dbReference type="GO" id="GO:0046872">
    <property type="term" value="F:metal ion binding"/>
    <property type="evidence" value="ECO:0007669"/>
    <property type="project" value="UniProtKB-KW"/>
</dbReference>
<dbReference type="PANTHER" id="PTHR10584">
    <property type="entry name" value="SUGAR KINASE"/>
    <property type="match status" value="1"/>
</dbReference>
<comment type="cofactor">
    <cofactor evidence="12">
        <name>Mg(2+)</name>
        <dbReference type="ChEBI" id="CHEBI:18420"/>
    </cofactor>
    <text evidence="12">Requires a divalent cation, most likely magnesium in vivo, as an electrophilic catalyst to aid phosphoryl group transfer. It is the chelate of the metal and the nucleotide that is the actual substrate.</text>
</comment>
<reference evidence="15" key="1">
    <citation type="submission" date="2014-09" db="EMBL/GenBank/DDBJ databases">
        <authorList>
            <person name="Martin A.A."/>
        </authorList>
    </citation>
    <scope>NUCLEOTIDE SEQUENCE</scope>
    <source>
        <strain evidence="15">ED321</strain>
    </source>
</reference>
<comment type="caution">
    <text evidence="12">Lacks conserved residue(s) required for the propagation of feature annotation.</text>
</comment>
<keyword evidence="12" id="KW-0539">Nucleus</keyword>
<keyword evidence="6 12" id="KW-0547">Nucleotide-binding</keyword>
<sequence>MSSPQILVVGSIITDLINYTDNFPEPGKTTKGKLFKIDCGGKGANQAVSAAKLGSNVKIIACVGNDVFGKENIKNIKDNGVNVDNVQIIEGYKTAVANIMIDKNGENITIVNLGANLELNANKIQQLENEIKNSSLIMLQNGISREGNLECMKIAQKYKVEVMYNAAPGIKNLDQEYLKNTDYLIVNENEAQFLSEIPLICDNDYIECALKLTKSVKKVVIITRGSNSTIVAINDKNKKYFEIKIDKVKANDTNGAGDCFCGAFASTIVTKKYTIKDSVIFASKVAALSVQRIGTQSSYPNIDEVNKILKIQ</sequence>
<evidence type="ECO:0000256" key="9">
    <source>
        <dbReference type="ARBA" id="ARBA00022842"/>
    </source>
</evidence>
<dbReference type="WBParaSite" id="SRAE_0000005700.1">
    <property type="protein sequence ID" value="SRAE_0000005700.1"/>
    <property type="gene ID" value="WBGene00255794"/>
</dbReference>
<feature type="binding site" evidence="12">
    <location>
        <begin position="13"/>
        <end position="15"/>
    </location>
    <ligand>
        <name>substrate</name>
    </ligand>
</feature>
<dbReference type="UniPathway" id="UPA00916">
    <property type="reaction ID" value="UER00889"/>
</dbReference>
<keyword evidence="10 12" id="KW-0630">Potassium</keyword>
<comment type="similarity">
    <text evidence="1">Belongs to the carbohydrate kinase pfkB family.</text>
</comment>
<feature type="domain" description="Carbohydrate kinase PfkB" evidence="13">
    <location>
        <begin position="5"/>
        <end position="300"/>
    </location>
</feature>
<proteinExistence type="inferred from homology"/>
<dbReference type="GO" id="GO:0019303">
    <property type="term" value="P:D-ribose catabolic process"/>
    <property type="evidence" value="ECO:0007669"/>
    <property type="project" value="UniProtKB-UniRule"/>
</dbReference>
<keyword evidence="4 12" id="KW-0808">Transferase</keyword>
<feature type="active site" description="Proton acceptor" evidence="12">
    <location>
        <position position="258"/>
    </location>
</feature>
<dbReference type="Proteomes" id="UP000035682">
    <property type="component" value="Unplaced"/>
</dbReference>
<evidence type="ECO:0000256" key="11">
    <source>
        <dbReference type="ARBA" id="ARBA00023277"/>
    </source>
</evidence>
<reference evidence="14" key="2">
    <citation type="submission" date="2014-09" db="EMBL/GenBank/DDBJ databases">
        <authorList>
            <person name="Aslett A.Martin."/>
        </authorList>
    </citation>
    <scope>NUCLEOTIDE SEQUENCE</scope>
    <source>
        <strain evidence="14">ED321 Heterogonic</strain>
    </source>
</reference>
<dbReference type="CDD" id="cd01174">
    <property type="entry name" value="ribokinase"/>
    <property type="match status" value="1"/>
</dbReference>
<feature type="binding site" evidence="12">
    <location>
        <position position="294"/>
    </location>
    <ligand>
        <name>K(+)</name>
        <dbReference type="ChEBI" id="CHEBI:29103"/>
    </ligand>
</feature>
<comment type="pathway">
    <text evidence="12">Carbohydrate metabolism; D-ribose degradation; D-ribose 5-phosphate from beta-D-ribopyranose: step 2/2.</text>
</comment>
<dbReference type="HAMAP" id="MF_01987">
    <property type="entry name" value="Ribokinase"/>
    <property type="match status" value="1"/>
</dbReference>
<evidence type="ECO:0000256" key="1">
    <source>
        <dbReference type="ARBA" id="ARBA00005380"/>
    </source>
</evidence>
<dbReference type="GO" id="GO:0005634">
    <property type="term" value="C:nucleus"/>
    <property type="evidence" value="ECO:0007669"/>
    <property type="project" value="UniProtKB-SubCell"/>
</dbReference>
<evidence type="ECO:0000313" key="16">
    <source>
        <dbReference type="WBParaSite" id="SRAE_0000005700.1"/>
    </source>
</evidence>
<feature type="binding site" evidence="12">
    <location>
        <position position="187"/>
    </location>
    <ligand>
        <name>ATP</name>
        <dbReference type="ChEBI" id="CHEBI:30616"/>
    </ligand>
</feature>
<dbReference type="EC" id="2.7.1.15" evidence="2 12"/>
<dbReference type="SUPFAM" id="SSF53613">
    <property type="entry name" value="Ribokinase-like"/>
    <property type="match status" value="1"/>
</dbReference>
<accession>A0A090KTS6</accession>
<feature type="binding site" evidence="12">
    <location>
        <position position="252"/>
    </location>
    <ligand>
        <name>K(+)</name>
        <dbReference type="ChEBI" id="CHEBI:29103"/>
    </ligand>
</feature>
<evidence type="ECO:0000256" key="6">
    <source>
        <dbReference type="ARBA" id="ARBA00022741"/>
    </source>
</evidence>
<dbReference type="Gene3D" id="3.40.1190.20">
    <property type="match status" value="1"/>
</dbReference>
<dbReference type="InterPro" id="IPR002139">
    <property type="entry name" value="Ribo/fructo_kinase"/>
</dbReference>
<dbReference type="GO" id="GO:0004747">
    <property type="term" value="F:ribokinase activity"/>
    <property type="evidence" value="ECO:0007669"/>
    <property type="project" value="UniProtKB-UniRule"/>
</dbReference>
<dbReference type="AlphaFoldDB" id="A0A090KTS6"/>
<comment type="subunit">
    <text evidence="12">Homodimer.</text>
</comment>
<dbReference type="RefSeq" id="XP_024500134.1">
    <property type="nucleotide sequence ID" value="XM_024645897.1"/>
</dbReference>
<comment type="subcellular location">
    <subcellularLocation>
        <location evidence="12">Cytoplasm</location>
    </subcellularLocation>
    <subcellularLocation>
        <location evidence="12">Nucleus</location>
    </subcellularLocation>
</comment>
<comment type="similarity">
    <text evidence="12">Belongs to the carbohydrate kinase PfkB family. Ribokinase subfamily.</text>
</comment>
<protein>
    <recommendedName>
        <fullName evidence="3 12">Ribokinase</fullName>
        <shortName evidence="12">RK</shortName>
        <ecNumber evidence="2 12">2.7.1.15</ecNumber>
    </recommendedName>
</protein>
<comment type="catalytic activity">
    <reaction evidence="12">
        <text>D-ribose + ATP = D-ribose 5-phosphate + ADP + H(+)</text>
        <dbReference type="Rhea" id="RHEA:13697"/>
        <dbReference type="ChEBI" id="CHEBI:15378"/>
        <dbReference type="ChEBI" id="CHEBI:30616"/>
        <dbReference type="ChEBI" id="CHEBI:47013"/>
        <dbReference type="ChEBI" id="CHEBI:78346"/>
        <dbReference type="ChEBI" id="CHEBI:456216"/>
        <dbReference type="EC" id="2.7.1.15"/>
    </reaction>
</comment>
<feature type="binding site" evidence="12">
    <location>
        <position position="289"/>
    </location>
    <ligand>
        <name>K(+)</name>
        <dbReference type="ChEBI" id="CHEBI:29103"/>
    </ligand>
</feature>
<evidence type="ECO:0000256" key="10">
    <source>
        <dbReference type="ARBA" id="ARBA00022958"/>
    </source>
</evidence>
<feature type="binding site" evidence="12">
    <location>
        <position position="298"/>
    </location>
    <ligand>
        <name>K(+)</name>
        <dbReference type="ChEBI" id="CHEBI:29103"/>
    </ligand>
</feature>
<dbReference type="GO" id="GO:0005524">
    <property type="term" value="F:ATP binding"/>
    <property type="evidence" value="ECO:0007669"/>
    <property type="project" value="UniProtKB-UniRule"/>
</dbReference>
<keyword evidence="5 12" id="KW-0479">Metal-binding</keyword>
<evidence type="ECO:0000256" key="8">
    <source>
        <dbReference type="ARBA" id="ARBA00022840"/>
    </source>
</evidence>
<evidence type="ECO:0000256" key="3">
    <source>
        <dbReference type="ARBA" id="ARBA00016943"/>
    </source>
</evidence>
<dbReference type="GeneID" id="36373292"/>
<evidence type="ECO:0000259" key="13">
    <source>
        <dbReference type="Pfam" id="PF00294"/>
    </source>
</evidence>
<keyword evidence="11 12" id="KW-0119">Carbohydrate metabolism</keyword>
<name>A0A090KTS6_STRRB</name>
<keyword evidence="8 12" id="KW-0067">ATP-binding</keyword>
<evidence type="ECO:0000256" key="7">
    <source>
        <dbReference type="ARBA" id="ARBA00022777"/>
    </source>
</evidence>
<keyword evidence="15" id="KW-1185">Reference proteome</keyword>
<evidence type="ECO:0000256" key="4">
    <source>
        <dbReference type="ARBA" id="ARBA00022679"/>
    </source>
</evidence>
<dbReference type="OrthoDB" id="415590at2759"/>
<dbReference type="InterPro" id="IPR011611">
    <property type="entry name" value="PfkB_dom"/>
</dbReference>
<gene>
    <name evidence="14 16 17" type="ORF">SRAE_0000005700</name>
</gene>
<feature type="binding site" evidence="12">
    <location>
        <position position="258"/>
    </location>
    <ligand>
        <name>substrate</name>
    </ligand>
</feature>
<dbReference type="InterPro" id="IPR029056">
    <property type="entry name" value="Ribokinase-like"/>
</dbReference>
<keyword evidence="7 12" id="KW-0418">Kinase</keyword>
<comment type="activity regulation">
    <text evidence="12">Activated by a monovalent cation that binds near, but not in, the active site. The most likely occupant of the site in vivo is potassium. Ion binding induces a conformational change that may alter substrate affinity.</text>
</comment>
<dbReference type="WormBase" id="SRAE_0000005700">
    <property type="protein sequence ID" value="SRP11777"/>
    <property type="gene ID" value="WBGene00255794"/>
</dbReference>
<evidence type="ECO:0000313" key="17">
    <source>
        <dbReference type="WormBase" id="SRAE_0000005700"/>
    </source>
</evidence>
<keyword evidence="9 12" id="KW-0460">Magnesium</keyword>
<dbReference type="OMA" id="IQHGANF"/>
<evidence type="ECO:0000313" key="14">
    <source>
        <dbReference type="EMBL" id="CEF60925.1"/>
    </source>
</evidence>
<dbReference type="PROSITE" id="PS00584">
    <property type="entry name" value="PFKB_KINASES_2"/>
    <property type="match status" value="1"/>
</dbReference>
<evidence type="ECO:0000256" key="12">
    <source>
        <dbReference type="HAMAP-Rule" id="MF_03215"/>
    </source>
</evidence>
<dbReference type="InterPro" id="IPR002173">
    <property type="entry name" value="Carboh/pur_kinase_PfkB_CS"/>
</dbReference>